<dbReference type="KEGG" id="agh:M3I41_00690"/>
<dbReference type="GO" id="GO:0016887">
    <property type="term" value="F:ATP hydrolysis activity"/>
    <property type="evidence" value="ECO:0007669"/>
    <property type="project" value="InterPro"/>
</dbReference>
<evidence type="ECO:0000256" key="8">
    <source>
        <dbReference type="ARBA" id="ARBA00023136"/>
    </source>
</evidence>
<feature type="transmembrane region" description="Helical" evidence="11">
    <location>
        <begin position="1219"/>
        <end position="1241"/>
    </location>
</feature>
<evidence type="ECO:0000256" key="4">
    <source>
        <dbReference type="ARBA" id="ARBA00022692"/>
    </source>
</evidence>
<dbReference type="InterPro" id="IPR017871">
    <property type="entry name" value="ABC_transporter-like_CS"/>
</dbReference>
<evidence type="ECO:0000259" key="12">
    <source>
        <dbReference type="PROSITE" id="PS50893"/>
    </source>
</evidence>
<feature type="transmembrane region" description="Helical" evidence="11">
    <location>
        <begin position="402"/>
        <end position="422"/>
    </location>
</feature>
<dbReference type="GO" id="GO:0005886">
    <property type="term" value="C:plasma membrane"/>
    <property type="evidence" value="ECO:0007669"/>
    <property type="project" value="UniProtKB-SubCell"/>
</dbReference>
<keyword evidence="4 11" id="KW-0812">Transmembrane</keyword>
<dbReference type="Gene3D" id="3.40.50.300">
    <property type="entry name" value="P-loop containing nucleotide triphosphate hydrolases"/>
    <property type="match status" value="1"/>
</dbReference>
<gene>
    <name evidence="13" type="ORF">M3I41_00690</name>
</gene>
<feature type="transmembrane region" description="Helical" evidence="11">
    <location>
        <begin position="1182"/>
        <end position="1207"/>
    </location>
</feature>
<dbReference type="AlphaFoldDB" id="A0A9E7DCA1"/>
<keyword evidence="6 13" id="KW-0067">ATP-binding</keyword>
<dbReference type="PROSITE" id="PS00211">
    <property type="entry name" value="ABC_TRANSPORTER_1"/>
    <property type="match status" value="1"/>
</dbReference>
<feature type="region of interest" description="Disordered" evidence="10">
    <location>
        <begin position="297"/>
        <end position="381"/>
    </location>
</feature>
<feature type="domain" description="ABC transporter" evidence="12">
    <location>
        <begin position="2"/>
        <end position="240"/>
    </location>
</feature>
<proteinExistence type="inferred from homology"/>
<evidence type="ECO:0000256" key="1">
    <source>
        <dbReference type="ARBA" id="ARBA00004429"/>
    </source>
</evidence>
<dbReference type="PANTHER" id="PTHR42798:SF6">
    <property type="entry name" value="CELL DIVISION ATP-BINDING PROTEIN FTSE"/>
    <property type="match status" value="1"/>
</dbReference>
<protein>
    <submittedName>
        <fullName evidence="13">ABC transporter ATP-binding protein/permease</fullName>
    </submittedName>
</protein>
<name>A0A9E7DCA1_9ACTO</name>
<dbReference type="Pfam" id="PF02687">
    <property type="entry name" value="FtsX"/>
    <property type="match status" value="1"/>
</dbReference>
<keyword evidence="7 11" id="KW-1133">Transmembrane helix</keyword>
<dbReference type="EMBL" id="CP097095">
    <property type="protein sequence ID" value="UQF79831.1"/>
    <property type="molecule type" value="Genomic_DNA"/>
</dbReference>
<dbReference type="PROSITE" id="PS50893">
    <property type="entry name" value="ABC_TRANSPORTER_2"/>
    <property type="match status" value="1"/>
</dbReference>
<organism evidence="13 14">
    <name type="scientific">Actinomyces graevenitzii</name>
    <dbReference type="NCBI Taxonomy" id="55565"/>
    <lineage>
        <taxon>Bacteria</taxon>
        <taxon>Bacillati</taxon>
        <taxon>Actinomycetota</taxon>
        <taxon>Actinomycetes</taxon>
        <taxon>Actinomycetales</taxon>
        <taxon>Actinomycetaceae</taxon>
        <taxon>Actinomyces</taxon>
    </lineage>
</organism>
<keyword evidence="2" id="KW-0813">Transport</keyword>
<feature type="compositionally biased region" description="Low complexity" evidence="10">
    <location>
        <begin position="245"/>
        <end position="257"/>
    </location>
</feature>
<evidence type="ECO:0000313" key="13">
    <source>
        <dbReference type="EMBL" id="UQF79831.1"/>
    </source>
</evidence>
<evidence type="ECO:0000256" key="9">
    <source>
        <dbReference type="ARBA" id="ARBA00038388"/>
    </source>
</evidence>
<feature type="region of interest" description="Disordered" evidence="10">
    <location>
        <begin position="225"/>
        <end position="271"/>
    </location>
</feature>
<dbReference type="InterPro" id="IPR003838">
    <property type="entry name" value="ABC3_permease_C"/>
</dbReference>
<feature type="compositionally biased region" description="Acidic residues" evidence="10">
    <location>
        <begin position="307"/>
        <end position="318"/>
    </location>
</feature>
<feature type="transmembrane region" description="Helical" evidence="11">
    <location>
        <begin position="1105"/>
        <end position="1123"/>
    </location>
</feature>
<evidence type="ECO:0000256" key="10">
    <source>
        <dbReference type="SAM" id="MobiDB-lite"/>
    </source>
</evidence>
<dbReference type="FunFam" id="3.40.50.300:FF:000032">
    <property type="entry name" value="Export ABC transporter ATP-binding protein"/>
    <property type="match status" value="1"/>
</dbReference>
<dbReference type="GO" id="GO:0098796">
    <property type="term" value="C:membrane protein complex"/>
    <property type="evidence" value="ECO:0007669"/>
    <property type="project" value="UniProtKB-ARBA"/>
</dbReference>
<evidence type="ECO:0000256" key="6">
    <source>
        <dbReference type="ARBA" id="ARBA00022840"/>
    </source>
</evidence>
<dbReference type="Pfam" id="PF00005">
    <property type="entry name" value="ABC_tran"/>
    <property type="match status" value="1"/>
</dbReference>
<sequence>MLELREISKSYVTSALTQVALDDVSVTFRDNEFVAILGASGSGKTTMLNVVGGLDHFDSGDLVIDGVSTAHYKNRDWDAYRNARVGFVFQSYNLIPHQSVVANVELALTLSGVSRGQRRRRALAALETVGLAEHSHKRPSQLSGGQMQRVAIARALINDPEIVLADEPTGALDSTTSVQVMDLLQEVARQRLVIMVTHNPELAHQYATRIVELADGRIISDSDPVVGELEDADGDDGDAEGAGDGAASVAGAAVGSDDGAEGAGGGTAGDGAARAAREAAALNDDTAQIPAVSAGEQAYGSGAGGDDATEGYEGDAEDAGGLAEGAAGDDVAEGAGAVVGRKEGQRRTSRHRTDRAAKRRGHNKNRVDASRPGRRPRRVSMGPLTALGLSFTNLMTKKGRTAMTSFAGSIGIIGIALVLALASGANNYIITTQERAMASYPLTIERVGMDLTGVLSSSAAGEAAPNDGKIHTASQLSNVAASMKTNDLTSLQSYLKGNGGNINKYVRAIEYNYGINPRIYLPKSSKGPVQVNPDVTFTEGSTNFGAFQSMTSTNIFKQLANDRSLYENSYDVVSGRWPTAANELVVALDSNGRLPERLEYTLGLRDYGQLQNAMAKLRQNEGVKLKNSAATWAPQQIMGAKFKLVNVPDLYKYDAKYKVWSARDNDAAALKQIVAAGTDLKIVGIVKPTSSGGGFGQSSVLSPGIYYTGALTQQVIAKAAASPIVKQQLADPKRNVFTGKTFEEEAKEHANPQIDLSSLITIDQDKLMAAFKFDPSSINAGLNNLDFSGMDLSGAVGNVQLDLSSLDLSQMPAIDLNGLDASKLDYSTLQKQFPQLANIDLAKVVQAALANGAIKPGGSQALSNILTQVVGGFIPWYAQHGGDDDGGGPGAPGQADPAKIAAAVTKYLQTEQVQKLLAPIFSGDTIIDRAKLTANLTQALGNDPAVQQIAENVSADLASQISSKVASALSSTVTTALSKAVGQLLQSSLNQLMTTLQTQLTAQVQNAMGQIMGNLSSAMQVDANKLKDAFKFNMKPAEIAALLTQLLNPNATTARANLLTLGYARADQPERIDIYPKSFADKDQVKSILANYNAEAKAKKQTGKVIVYSDLVGMLMSSITNIINIVTALLVAFVSISLVVSSIMIGIITFISVLERRKEIGILRSIGASKADIRRVFNAETLIVGALAGLLGVGVSVLVTIPANIYVADRFGVQDIATLPVSAGVILVVISMGLTFLAGLLPASKAAREDPVEALRGE</sequence>
<evidence type="ECO:0000256" key="3">
    <source>
        <dbReference type="ARBA" id="ARBA00022475"/>
    </source>
</evidence>
<evidence type="ECO:0000256" key="11">
    <source>
        <dbReference type="SAM" id="Phobius"/>
    </source>
</evidence>
<keyword evidence="8 11" id="KW-0472">Membrane</keyword>
<dbReference type="PANTHER" id="PTHR42798">
    <property type="entry name" value="LIPOPROTEIN-RELEASING SYSTEM ATP-BINDING PROTEIN LOLD"/>
    <property type="match status" value="1"/>
</dbReference>
<feature type="compositionally biased region" description="Low complexity" evidence="10">
    <location>
        <begin position="319"/>
        <end position="339"/>
    </location>
</feature>
<dbReference type="GO" id="GO:0005524">
    <property type="term" value="F:ATP binding"/>
    <property type="evidence" value="ECO:0007669"/>
    <property type="project" value="UniProtKB-KW"/>
</dbReference>
<dbReference type="InterPro" id="IPR017911">
    <property type="entry name" value="MacB-like_ATP-bd"/>
</dbReference>
<dbReference type="SMART" id="SM00382">
    <property type="entry name" value="AAA"/>
    <property type="match status" value="1"/>
</dbReference>
<evidence type="ECO:0000256" key="2">
    <source>
        <dbReference type="ARBA" id="ARBA00022448"/>
    </source>
</evidence>
<accession>A0A9E7DCA1</accession>
<evidence type="ECO:0000256" key="5">
    <source>
        <dbReference type="ARBA" id="ARBA00022741"/>
    </source>
</evidence>
<evidence type="ECO:0000256" key="7">
    <source>
        <dbReference type="ARBA" id="ARBA00022989"/>
    </source>
</evidence>
<feature type="transmembrane region" description="Helical" evidence="11">
    <location>
        <begin position="1129"/>
        <end position="1154"/>
    </location>
</feature>
<dbReference type="SUPFAM" id="SSF52540">
    <property type="entry name" value="P-loop containing nucleoside triphosphate hydrolases"/>
    <property type="match status" value="1"/>
</dbReference>
<dbReference type="GO" id="GO:0022857">
    <property type="term" value="F:transmembrane transporter activity"/>
    <property type="evidence" value="ECO:0007669"/>
    <property type="project" value="UniProtKB-ARBA"/>
</dbReference>
<keyword evidence="3" id="KW-1003">Cell membrane</keyword>
<feature type="compositionally biased region" description="Basic residues" evidence="10">
    <location>
        <begin position="347"/>
        <end position="364"/>
    </location>
</feature>
<reference evidence="13" key="1">
    <citation type="submission" date="2022-05" db="EMBL/GenBank/DDBJ databases">
        <title>Using nanopore sequencing to obtain complete genomes from saliva samples.</title>
        <authorList>
            <person name="Baker J.L."/>
        </authorList>
    </citation>
    <scope>NUCLEOTIDE SEQUENCE</scope>
    <source>
        <strain evidence="13">JCVI-JB-Ag32</strain>
    </source>
</reference>
<feature type="compositionally biased region" description="Acidic residues" evidence="10">
    <location>
        <begin position="228"/>
        <end position="241"/>
    </location>
</feature>
<dbReference type="InterPro" id="IPR003593">
    <property type="entry name" value="AAA+_ATPase"/>
</dbReference>
<dbReference type="CDD" id="cd03255">
    <property type="entry name" value="ABC_MJ0796_LolCDE_FtsE"/>
    <property type="match status" value="1"/>
</dbReference>
<evidence type="ECO:0000313" key="14">
    <source>
        <dbReference type="Proteomes" id="UP000830236"/>
    </source>
</evidence>
<comment type="similarity">
    <text evidence="9">Belongs to the ABC transporter superfamily. Macrolide exporter (TC 3.A.1.122) family.</text>
</comment>
<keyword evidence="5" id="KW-0547">Nucleotide-binding</keyword>
<comment type="subcellular location">
    <subcellularLocation>
        <location evidence="1">Cell inner membrane</location>
        <topology evidence="1">Multi-pass membrane protein</topology>
    </subcellularLocation>
</comment>
<dbReference type="Proteomes" id="UP000830236">
    <property type="component" value="Chromosome"/>
</dbReference>
<dbReference type="InterPro" id="IPR027417">
    <property type="entry name" value="P-loop_NTPase"/>
</dbReference>
<dbReference type="InterPro" id="IPR003439">
    <property type="entry name" value="ABC_transporter-like_ATP-bd"/>
</dbReference>